<dbReference type="PANTHER" id="PTHR46585:SF1">
    <property type="entry name" value="CHROMO DOMAIN-CONTAINING PROTEIN"/>
    <property type="match status" value="1"/>
</dbReference>
<evidence type="ECO:0000313" key="1">
    <source>
        <dbReference type="EMBL" id="KAK8892220.1"/>
    </source>
</evidence>
<sequence>MIIGVRSIWTLNKRRNLRFSIIIRKYLKEKFHEKAKELYPDDYNIPLLDFINLKISDDRIDEIVNKMDQKDVIAFLFNINSWLPVTSDLREIYQDLSRCLKNQTDFKNFLKLAARNYSEDKKDGETDEDFDKRMKQKRAEMIHTINKYPAEELIMKYDLGFWFDQSTDNSIYYGSENKDIQMDGFYENESFKEIIYSSRNNNALDPFFYVSSILSDQDKSYLSKKVLTFMKDHNINYKTTLDNDHNKLSIINRFMRTVRDMKDRNNADILNIVKAYNNIPHSSLNDKSPNKFTEEDELNYIKNQSQINPYDFEPGERVRLVLDKNPLQKVRTNLSKVSYIIDSRVGNQFMIKASDDSIDTAPGYKIIRCV</sequence>
<dbReference type="SUPFAM" id="SSF53098">
    <property type="entry name" value="Ribonuclease H-like"/>
    <property type="match status" value="1"/>
</dbReference>
<gene>
    <name evidence="1" type="ORF">M9Y10_029443</name>
</gene>
<reference evidence="1 2" key="1">
    <citation type="submission" date="2024-04" db="EMBL/GenBank/DDBJ databases">
        <title>Tritrichomonas musculus Genome.</title>
        <authorList>
            <person name="Alves-Ferreira E."/>
            <person name="Grigg M."/>
            <person name="Lorenzi H."/>
            <person name="Galac M."/>
        </authorList>
    </citation>
    <scope>NUCLEOTIDE SEQUENCE [LARGE SCALE GENOMIC DNA]</scope>
    <source>
        <strain evidence="1 2">EAF2021</strain>
    </source>
</reference>
<comment type="caution">
    <text evidence="1">The sequence shown here is derived from an EMBL/GenBank/DDBJ whole genome shotgun (WGS) entry which is preliminary data.</text>
</comment>
<dbReference type="EMBL" id="JAPFFF010000004">
    <property type="protein sequence ID" value="KAK8892220.1"/>
    <property type="molecule type" value="Genomic_DNA"/>
</dbReference>
<dbReference type="Gene3D" id="3.30.420.10">
    <property type="entry name" value="Ribonuclease H-like superfamily/Ribonuclease H"/>
    <property type="match status" value="1"/>
</dbReference>
<protein>
    <recommendedName>
        <fullName evidence="3">Integrase catalytic domain-containing protein</fullName>
    </recommendedName>
</protein>
<keyword evidence="2" id="KW-1185">Reference proteome</keyword>
<proteinExistence type="predicted"/>
<dbReference type="InterPro" id="IPR012337">
    <property type="entry name" value="RNaseH-like_sf"/>
</dbReference>
<name>A0ABR2KQF9_9EUKA</name>
<dbReference type="InterPro" id="IPR036397">
    <property type="entry name" value="RNaseH_sf"/>
</dbReference>
<evidence type="ECO:0000313" key="2">
    <source>
        <dbReference type="Proteomes" id="UP001470230"/>
    </source>
</evidence>
<organism evidence="1 2">
    <name type="scientific">Tritrichomonas musculus</name>
    <dbReference type="NCBI Taxonomy" id="1915356"/>
    <lineage>
        <taxon>Eukaryota</taxon>
        <taxon>Metamonada</taxon>
        <taxon>Parabasalia</taxon>
        <taxon>Tritrichomonadida</taxon>
        <taxon>Tritrichomonadidae</taxon>
        <taxon>Tritrichomonas</taxon>
    </lineage>
</organism>
<evidence type="ECO:0008006" key="3">
    <source>
        <dbReference type="Google" id="ProtNLM"/>
    </source>
</evidence>
<accession>A0ABR2KQF9</accession>
<dbReference type="Proteomes" id="UP001470230">
    <property type="component" value="Unassembled WGS sequence"/>
</dbReference>
<dbReference type="PANTHER" id="PTHR46585">
    <property type="entry name" value="INTEGRASE CORE DOMAIN CONTAINING PROTEIN"/>
    <property type="match status" value="1"/>
</dbReference>